<feature type="domain" description="PHD-type" evidence="11">
    <location>
        <begin position="99"/>
        <end position="149"/>
    </location>
</feature>
<evidence type="ECO:0000256" key="10">
    <source>
        <dbReference type="SAM" id="SignalP"/>
    </source>
</evidence>
<evidence type="ECO:0000256" key="4">
    <source>
        <dbReference type="ARBA" id="ARBA00022771"/>
    </source>
</evidence>
<dbReference type="InterPro" id="IPR001965">
    <property type="entry name" value="Znf_PHD"/>
</dbReference>
<dbReference type="AlphaFoldDB" id="A0AA35WKK4"/>
<keyword evidence="8" id="KW-0539">Nucleus</keyword>
<dbReference type="PROSITE" id="PS01359">
    <property type="entry name" value="ZF_PHD_1"/>
    <property type="match status" value="1"/>
</dbReference>
<keyword evidence="4 9" id="KW-0863">Zinc-finger</keyword>
<dbReference type="InterPro" id="IPR013083">
    <property type="entry name" value="Znf_RING/FYVE/PHD"/>
</dbReference>
<dbReference type="Gene3D" id="3.30.40.10">
    <property type="entry name" value="Zinc/RING finger domain, C3HC4 (zinc finger)"/>
    <property type="match status" value="1"/>
</dbReference>
<dbReference type="InterPro" id="IPR019786">
    <property type="entry name" value="Zinc_finger_PHD-type_CS"/>
</dbReference>
<dbReference type="InterPro" id="IPR019787">
    <property type="entry name" value="Znf_PHD-finger"/>
</dbReference>
<dbReference type="EMBL" id="CASHTH010001660">
    <property type="protein sequence ID" value="CAI8017845.1"/>
    <property type="molecule type" value="Genomic_DNA"/>
</dbReference>
<evidence type="ECO:0000256" key="3">
    <source>
        <dbReference type="ARBA" id="ARBA00022737"/>
    </source>
</evidence>
<dbReference type="PROSITE" id="PS50016">
    <property type="entry name" value="ZF_PHD_2"/>
    <property type="match status" value="2"/>
</dbReference>
<keyword evidence="7" id="KW-0804">Transcription</keyword>
<reference evidence="12" key="1">
    <citation type="submission" date="2023-03" db="EMBL/GenBank/DDBJ databases">
        <authorList>
            <person name="Steffen K."/>
            <person name="Cardenas P."/>
        </authorList>
    </citation>
    <scope>NUCLEOTIDE SEQUENCE</scope>
</reference>
<evidence type="ECO:0000256" key="9">
    <source>
        <dbReference type="PROSITE-ProRule" id="PRU00146"/>
    </source>
</evidence>
<evidence type="ECO:0000313" key="13">
    <source>
        <dbReference type="Proteomes" id="UP001174909"/>
    </source>
</evidence>
<evidence type="ECO:0000256" key="1">
    <source>
        <dbReference type="ARBA" id="ARBA00004123"/>
    </source>
</evidence>
<dbReference type="PANTHER" id="PTHR45888">
    <property type="entry name" value="HL01030P-RELATED"/>
    <property type="match status" value="1"/>
</dbReference>
<feature type="chain" id="PRO_5041220920" evidence="10">
    <location>
        <begin position="19"/>
        <end position="164"/>
    </location>
</feature>
<accession>A0AA35WKK4</accession>
<evidence type="ECO:0000259" key="11">
    <source>
        <dbReference type="PROSITE" id="PS50016"/>
    </source>
</evidence>
<feature type="signal peptide" evidence="10">
    <location>
        <begin position="1"/>
        <end position="18"/>
    </location>
</feature>
<feature type="domain" description="PHD-type" evidence="11">
    <location>
        <begin position="42"/>
        <end position="102"/>
    </location>
</feature>
<dbReference type="Proteomes" id="UP001174909">
    <property type="component" value="Unassembled WGS sequence"/>
</dbReference>
<evidence type="ECO:0000256" key="5">
    <source>
        <dbReference type="ARBA" id="ARBA00022833"/>
    </source>
</evidence>
<sequence length="164" mass="18234">MPCVCVCVCDSLVWVIDSDLLYLCTVVVVSHDLQGKPLAKPNPICDFCLGDNNLNKKTGRTEKLVSCSDCGRSGHPTCMQFSASLSLVVRTYRWQCIECKTCHLCGTSENDDQLLFCDDCDRGYHMYCLKPPIKEPPEGNWSCGMCLKPMSALKSTDIIPNLQN</sequence>
<keyword evidence="3" id="KW-0677">Repeat</keyword>
<organism evidence="12 13">
    <name type="scientific">Geodia barretti</name>
    <name type="common">Barrett's horny sponge</name>
    <dbReference type="NCBI Taxonomy" id="519541"/>
    <lineage>
        <taxon>Eukaryota</taxon>
        <taxon>Metazoa</taxon>
        <taxon>Porifera</taxon>
        <taxon>Demospongiae</taxon>
        <taxon>Heteroscleromorpha</taxon>
        <taxon>Tetractinellida</taxon>
        <taxon>Astrophorina</taxon>
        <taxon>Geodiidae</taxon>
        <taxon>Geodia</taxon>
    </lineage>
</organism>
<keyword evidence="2" id="KW-0479">Metal-binding</keyword>
<dbReference type="Pfam" id="PF00628">
    <property type="entry name" value="PHD"/>
    <property type="match status" value="2"/>
</dbReference>
<evidence type="ECO:0000256" key="7">
    <source>
        <dbReference type="ARBA" id="ARBA00023163"/>
    </source>
</evidence>
<dbReference type="InterPro" id="IPR011011">
    <property type="entry name" value="Znf_FYVE_PHD"/>
</dbReference>
<keyword evidence="10" id="KW-0732">Signal</keyword>
<proteinExistence type="predicted"/>
<dbReference type="PANTHER" id="PTHR45888:SF5">
    <property type="entry name" value="D4, ISOFORM A"/>
    <property type="match status" value="1"/>
</dbReference>
<evidence type="ECO:0000256" key="6">
    <source>
        <dbReference type="ARBA" id="ARBA00023015"/>
    </source>
</evidence>
<protein>
    <submittedName>
        <fullName evidence="12">Zinc finger protein ubi-d4 A</fullName>
    </submittedName>
</protein>
<dbReference type="GO" id="GO:0008270">
    <property type="term" value="F:zinc ion binding"/>
    <property type="evidence" value="ECO:0007669"/>
    <property type="project" value="UniProtKB-KW"/>
</dbReference>
<comment type="subcellular location">
    <subcellularLocation>
        <location evidence="1">Nucleus</location>
    </subcellularLocation>
</comment>
<evidence type="ECO:0000256" key="2">
    <source>
        <dbReference type="ARBA" id="ARBA00022723"/>
    </source>
</evidence>
<keyword evidence="5" id="KW-0862">Zinc</keyword>
<dbReference type="FunFam" id="3.30.40.10:FF:000005">
    <property type="entry name" value="zinc finger protein isoform X1"/>
    <property type="match status" value="1"/>
</dbReference>
<name>A0AA35WKK4_GEOBA</name>
<dbReference type="SUPFAM" id="SSF57903">
    <property type="entry name" value="FYVE/PHD zinc finger"/>
    <property type="match status" value="2"/>
</dbReference>
<gene>
    <name evidence="12" type="ORF">GBAR_LOCUS10766</name>
</gene>
<comment type="caution">
    <text evidence="12">The sequence shown here is derived from an EMBL/GenBank/DDBJ whole genome shotgun (WGS) entry which is preliminary data.</text>
</comment>
<keyword evidence="6" id="KW-0805">Transcription regulation</keyword>
<evidence type="ECO:0000313" key="12">
    <source>
        <dbReference type="EMBL" id="CAI8017845.1"/>
    </source>
</evidence>
<keyword evidence="13" id="KW-1185">Reference proteome</keyword>
<dbReference type="GO" id="GO:0005634">
    <property type="term" value="C:nucleus"/>
    <property type="evidence" value="ECO:0007669"/>
    <property type="project" value="UniProtKB-SubCell"/>
</dbReference>
<evidence type="ECO:0000256" key="8">
    <source>
        <dbReference type="ARBA" id="ARBA00023242"/>
    </source>
</evidence>
<dbReference type="SMART" id="SM00249">
    <property type="entry name" value="PHD"/>
    <property type="match status" value="2"/>
</dbReference>